<dbReference type="AlphaFoldDB" id="A0A6G0TTP3"/>
<sequence>MSRYRYNFTQSSYFIQRPSKQLYVQPNLQTKKTPKEKHEQIKIIYTSIFNCNLILIAASSEHKYRNTLDTLPASKSFPKKSIAVSSSLYLKGVASCTTPCTAADLPAIHSIIIAKHKQFKLFYEKTVNANYDKRFPLFVSPSTITHKSTRSSIRSMNWTYKTPSIWQQLSRFSCSHRLKNSTTMYCTEMSHITHSTYVFNQNCISPNNCL</sequence>
<proteinExistence type="predicted"/>
<name>A0A6G0TTP3_APHGL</name>
<organism evidence="1 2">
    <name type="scientific">Aphis glycines</name>
    <name type="common">Soybean aphid</name>
    <dbReference type="NCBI Taxonomy" id="307491"/>
    <lineage>
        <taxon>Eukaryota</taxon>
        <taxon>Metazoa</taxon>
        <taxon>Ecdysozoa</taxon>
        <taxon>Arthropoda</taxon>
        <taxon>Hexapoda</taxon>
        <taxon>Insecta</taxon>
        <taxon>Pterygota</taxon>
        <taxon>Neoptera</taxon>
        <taxon>Paraneoptera</taxon>
        <taxon>Hemiptera</taxon>
        <taxon>Sternorrhyncha</taxon>
        <taxon>Aphidomorpha</taxon>
        <taxon>Aphidoidea</taxon>
        <taxon>Aphididae</taxon>
        <taxon>Aphidini</taxon>
        <taxon>Aphis</taxon>
        <taxon>Aphis</taxon>
    </lineage>
</organism>
<gene>
    <name evidence="1" type="ORF">AGLY_006548</name>
</gene>
<accession>A0A6G0TTP3</accession>
<feature type="non-terminal residue" evidence="1">
    <location>
        <position position="210"/>
    </location>
</feature>
<evidence type="ECO:0000313" key="1">
    <source>
        <dbReference type="EMBL" id="KAE9537525.1"/>
    </source>
</evidence>
<protein>
    <submittedName>
        <fullName evidence="1">Uncharacterized protein</fullName>
    </submittedName>
</protein>
<dbReference type="Proteomes" id="UP000475862">
    <property type="component" value="Unassembled WGS sequence"/>
</dbReference>
<keyword evidence="2" id="KW-1185">Reference proteome</keyword>
<comment type="caution">
    <text evidence="1">The sequence shown here is derived from an EMBL/GenBank/DDBJ whole genome shotgun (WGS) entry which is preliminary data.</text>
</comment>
<evidence type="ECO:0000313" key="2">
    <source>
        <dbReference type="Proteomes" id="UP000475862"/>
    </source>
</evidence>
<reference evidence="1 2" key="1">
    <citation type="submission" date="2019-08" db="EMBL/GenBank/DDBJ databases">
        <title>The genome of the soybean aphid Biotype 1, its phylome, world population structure and adaptation to the North American continent.</title>
        <authorList>
            <person name="Giordano R."/>
            <person name="Donthu R.K."/>
            <person name="Hernandez A.G."/>
            <person name="Wright C.L."/>
            <person name="Zimin A.V."/>
        </authorList>
    </citation>
    <scope>NUCLEOTIDE SEQUENCE [LARGE SCALE GENOMIC DNA]</scope>
    <source>
        <tissue evidence="1">Whole aphids</tissue>
    </source>
</reference>
<dbReference type="EMBL" id="VYZN01000018">
    <property type="protein sequence ID" value="KAE9537525.1"/>
    <property type="molecule type" value="Genomic_DNA"/>
</dbReference>